<proteinExistence type="predicted"/>
<gene>
    <name evidence="1" type="ORF">ABW22_14000</name>
</gene>
<dbReference type="AlphaFoldDB" id="A0A106BJ60"/>
<dbReference type="OrthoDB" id="9800518at2"/>
<name>A0A106BJ60_THIDE</name>
<evidence type="ECO:0000313" key="1">
    <source>
        <dbReference type="EMBL" id="KVW93460.1"/>
    </source>
</evidence>
<dbReference type="Proteomes" id="UP000064243">
    <property type="component" value="Unassembled WGS sequence"/>
</dbReference>
<dbReference type="EMBL" id="LDUG01000047">
    <property type="protein sequence ID" value="KVW93460.1"/>
    <property type="molecule type" value="Genomic_DNA"/>
</dbReference>
<reference evidence="1 2" key="1">
    <citation type="journal article" date="2015" name="Appl. Environ. Microbiol.">
        <title>Aerobic and Anaerobic Thiosulfate Oxidation by a Cold-Adapted, Subglacial Chemoautotroph.</title>
        <authorList>
            <person name="Harrold Z.R."/>
            <person name="Skidmore M.L."/>
            <person name="Hamilton T.L."/>
            <person name="Desch L."/>
            <person name="Amada K."/>
            <person name="van Gelder W."/>
            <person name="Glover K."/>
            <person name="Roden E.E."/>
            <person name="Boyd E.S."/>
        </authorList>
    </citation>
    <scope>NUCLEOTIDE SEQUENCE [LARGE SCALE GENOMIC DNA]</scope>
    <source>
        <strain evidence="1 2">RG</strain>
    </source>
</reference>
<accession>A0A106BJ60</accession>
<dbReference type="RefSeq" id="WP_059758032.1">
    <property type="nucleotide sequence ID" value="NZ_LDUG01000047.1"/>
</dbReference>
<dbReference type="PATRIC" id="fig|36861.3.peg.2623"/>
<keyword evidence="2" id="KW-1185">Reference proteome</keyword>
<sequence>MSEQLTEQPTIRLPHSLSAWGTPEFEAVLKREIEQLDAGQLPLQQGLAGSSYVTERPFQAMLISASEGAGLLRVKAGIFYTGIIAGCSCADDPTPIDELNEYCVVQLDIDTTTAAATTVTLLAE</sequence>
<comment type="caution">
    <text evidence="1">The sequence shown here is derived from an EMBL/GenBank/DDBJ whole genome shotgun (WGS) entry which is preliminary data.</text>
</comment>
<organism evidence="1 2">
    <name type="scientific">Thiobacillus denitrificans</name>
    <dbReference type="NCBI Taxonomy" id="36861"/>
    <lineage>
        <taxon>Bacteria</taxon>
        <taxon>Pseudomonadati</taxon>
        <taxon>Pseudomonadota</taxon>
        <taxon>Betaproteobacteria</taxon>
        <taxon>Nitrosomonadales</taxon>
        <taxon>Thiobacillaceae</taxon>
        <taxon>Thiobacillus</taxon>
    </lineage>
</organism>
<dbReference type="STRING" id="1123392.GCA_000376425_01171"/>
<protein>
    <submittedName>
        <fullName evidence="1">Uncharacterized protein</fullName>
    </submittedName>
</protein>
<evidence type="ECO:0000313" key="2">
    <source>
        <dbReference type="Proteomes" id="UP000064243"/>
    </source>
</evidence>